<dbReference type="Gene3D" id="3.40.50.10330">
    <property type="entry name" value="Probable inorganic polyphosphate/atp-NAD kinase, domain 1"/>
    <property type="match status" value="1"/>
</dbReference>
<evidence type="ECO:0000256" key="2">
    <source>
        <dbReference type="ARBA" id="ARBA00005983"/>
    </source>
</evidence>
<comment type="caution">
    <text evidence="10">The sequence shown here is derived from an EMBL/GenBank/DDBJ whole genome shotgun (WGS) entry which is preliminary data.</text>
</comment>
<dbReference type="STRING" id="1423746.FD27_GL000685"/>
<dbReference type="Proteomes" id="UP000051445">
    <property type="component" value="Unassembled WGS sequence"/>
</dbReference>
<dbReference type="PANTHER" id="PTHR12358:SF54">
    <property type="entry name" value="SPHINGOSINE KINASE RELATED PROTEIN"/>
    <property type="match status" value="1"/>
</dbReference>
<evidence type="ECO:0000313" key="10">
    <source>
        <dbReference type="EMBL" id="KRL26939.1"/>
    </source>
</evidence>
<dbReference type="InterPro" id="IPR050187">
    <property type="entry name" value="Lipid_Phosphate_FormReg"/>
</dbReference>
<dbReference type="AlphaFoldDB" id="A0A0R1PE00"/>
<dbReference type="SMART" id="SM00046">
    <property type="entry name" value="DAGKc"/>
    <property type="match status" value="1"/>
</dbReference>
<name>A0A0R1PE00_9LACO</name>
<proteinExistence type="inferred from homology"/>
<keyword evidence="11" id="KW-1185">Reference proteome</keyword>
<dbReference type="Pfam" id="PF19279">
    <property type="entry name" value="YegS_C"/>
    <property type="match status" value="1"/>
</dbReference>
<evidence type="ECO:0000256" key="3">
    <source>
        <dbReference type="ARBA" id="ARBA00022679"/>
    </source>
</evidence>
<dbReference type="Gene3D" id="2.60.200.40">
    <property type="match status" value="1"/>
</dbReference>
<accession>A0A0R1PE00</accession>
<dbReference type="NCBIfam" id="TIGR00147">
    <property type="entry name" value="YegS/Rv2252/BmrU family lipid kinase"/>
    <property type="match status" value="1"/>
</dbReference>
<dbReference type="GO" id="GO:0005524">
    <property type="term" value="F:ATP binding"/>
    <property type="evidence" value="ECO:0007669"/>
    <property type="project" value="UniProtKB-KW"/>
</dbReference>
<reference evidence="10 11" key="1">
    <citation type="journal article" date="2015" name="Genome Announc.">
        <title>Expanding the biotechnology potential of lactobacilli through comparative genomics of 213 strains and associated genera.</title>
        <authorList>
            <person name="Sun Z."/>
            <person name="Harris H.M."/>
            <person name="McCann A."/>
            <person name="Guo C."/>
            <person name="Argimon S."/>
            <person name="Zhang W."/>
            <person name="Yang X."/>
            <person name="Jeffery I.B."/>
            <person name="Cooney J.C."/>
            <person name="Kagawa T.F."/>
            <person name="Liu W."/>
            <person name="Song Y."/>
            <person name="Salvetti E."/>
            <person name="Wrobel A."/>
            <person name="Rasinkangas P."/>
            <person name="Parkhill J."/>
            <person name="Rea M.C."/>
            <person name="O'Sullivan O."/>
            <person name="Ritari J."/>
            <person name="Douillard F.P."/>
            <person name="Paul Ross R."/>
            <person name="Yang R."/>
            <person name="Briner A.E."/>
            <person name="Felis G.E."/>
            <person name="de Vos W.M."/>
            <person name="Barrangou R."/>
            <person name="Klaenhammer T.R."/>
            <person name="Caufield P.W."/>
            <person name="Cui Y."/>
            <person name="Zhang H."/>
            <person name="O'Toole P.W."/>
        </authorList>
    </citation>
    <scope>NUCLEOTIDE SEQUENCE [LARGE SCALE GENOMIC DNA]</scope>
    <source>
        <strain evidence="10 11">DSM 13145</strain>
    </source>
</reference>
<keyword evidence="8" id="KW-1208">Phospholipid metabolism</keyword>
<dbReference type="RefSeq" id="WP_057750222.1">
    <property type="nucleotide sequence ID" value="NZ_AZER01000016.1"/>
</dbReference>
<keyword evidence="3" id="KW-0808">Transferase</keyword>
<dbReference type="InterPro" id="IPR017438">
    <property type="entry name" value="ATP-NAD_kinase_N"/>
</dbReference>
<evidence type="ECO:0000256" key="1">
    <source>
        <dbReference type="ARBA" id="ARBA00001946"/>
    </source>
</evidence>
<organism evidence="10 11">
    <name type="scientific">Limosilactobacillus frumenti DSM 13145</name>
    <dbReference type="NCBI Taxonomy" id="1423746"/>
    <lineage>
        <taxon>Bacteria</taxon>
        <taxon>Bacillati</taxon>
        <taxon>Bacillota</taxon>
        <taxon>Bacilli</taxon>
        <taxon>Lactobacillales</taxon>
        <taxon>Lactobacillaceae</taxon>
        <taxon>Limosilactobacillus</taxon>
    </lineage>
</organism>
<dbReference type="InterPro" id="IPR045540">
    <property type="entry name" value="YegS/DAGK_C"/>
</dbReference>
<evidence type="ECO:0000256" key="4">
    <source>
        <dbReference type="ARBA" id="ARBA00022741"/>
    </source>
</evidence>
<comment type="similarity">
    <text evidence="2">Belongs to the diacylglycerol/lipid kinase family.</text>
</comment>
<evidence type="ECO:0000259" key="9">
    <source>
        <dbReference type="PROSITE" id="PS50146"/>
    </source>
</evidence>
<evidence type="ECO:0000256" key="5">
    <source>
        <dbReference type="ARBA" id="ARBA00022777"/>
    </source>
</evidence>
<gene>
    <name evidence="10" type="ORF">FD27_GL000685</name>
</gene>
<keyword evidence="5 10" id="KW-0418">Kinase</keyword>
<evidence type="ECO:0000256" key="8">
    <source>
        <dbReference type="ARBA" id="ARBA00023264"/>
    </source>
</evidence>
<dbReference type="OrthoDB" id="9786026at2"/>
<keyword evidence="7" id="KW-0444">Lipid biosynthesis</keyword>
<dbReference type="InterPro" id="IPR005218">
    <property type="entry name" value="Diacylglycerol/lipid_kinase"/>
</dbReference>
<comment type="cofactor">
    <cofactor evidence="1">
        <name>Mg(2+)</name>
        <dbReference type="ChEBI" id="CHEBI:18420"/>
    </cofactor>
</comment>
<dbReference type="InterPro" id="IPR016064">
    <property type="entry name" value="NAD/diacylglycerol_kinase_sf"/>
</dbReference>
<dbReference type="PROSITE" id="PS50146">
    <property type="entry name" value="DAGK"/>
    <property type="match status" value="1"/>
</dbReference>
<feature type="domain" description="DAGKc" evidence="9">
    <location>
        <begin position="1"/>
        <end position="136"/>
    </location>
</feature>
<dbReference type="InterPro" id="IPR001206">
    <property type="entry name" value="Diacylglycerol_kinase_cat_dom"/>
</dbReference>
<evidence type="ECO:0000313" key="11">
    <source>
        <dbReference type="Proteomes" id="UP000051445"/>
    </source>
</evidence>
<protein>
    <submittedName>
        <fullName evidence="10">Diacylglycerol kinase</fullName>
    </submittedName>
</protein>
<dbReference type="Pfam" id="PF00781">
    <property type="entry name" value="DAGK_cat"/>
    <property type="match status" value="1"/>
</dbReference>
<evidence type="ECO:0000256" key="6">
    <source>
        <dbReference type="ARBA" id="ARBA00022840"/>
    </source>
</evidence>
<dbReference type="SUPFAM" id="SSF111331">
    <property type="entry name" value="NAD kinase/diacylglycerol kinase-like"/>
    <property type="match status" value="1"/>
</dbReference>
<dbReference type="EMBL" id="AZER01000016">
    <property type="protein sequence ID" value="KRL26939.1"/>
    <property type="molecule type" value="Genomic_DNA"/>
</dbReference>
<keyword evidence="4" id="KW-0547">Nucleotide-binding</keyword>
<dbReference type="PANTHER" id="PTHR12358">
    <property type="entry name" value="SPHINGOSINE KINASE"/>
    <property type="match status" value="1"/>
</dbReference>
<sequence>MHYEIIVNENAGNGNAKNVWSTVQSLLDQLQVSYSVHLTNHPQHESYIANKLAARNLTNTVIVVVGGDGTLHNTLNGLQERQVDNDQQIPLAYIPAGSSNNFARGYGISMKPAHALQQILSADHAYQTNIGKYTEAIKNEHGYFLNNIGIGFDAAIISRSNHPSAKKRLNRAHLGRFAYLRKAIGVIYDQQPFSLMVQANGHRDAYGRAFIVVATNHPFIGDGFQVIDTARITDPAIDMVVSERKNWLQTLWVIRAFARGKLSHSKWARHYHVHKIHYTTTSLEFGQIDGEEMGNRFFDLTVSSTKYPFYQVPEQ</sequence>
<keyword evidence="7" id="KW-0443">Lipid metabolism</keyword>
<dbReference type="GO" id="GO:0008654">
    <property type="term" value="P:phospholipid biosynthetic process"/>
    <property type="evidence" value="ECO:0007669"/>
    <property type="project" value="UniProtKB-KW"/>
</dbReference>
<keyword evidence="7" id="KW-0594">Phospholipid biosynthesis</keyword>
<dbReference type="PATRIC" id="fig|1423746.3.peg.693"/>
<keyword evidence="6" id="KW-0067">ATP-binding</keyword>
<dbReference type="GO" id="GO:0016301">
    <property type="term" value="F:kinase activity"/>
    <property type="evidence" value="ECO:0007669"/>
    <property type="project" value="UniProtKB-KW"/>
</dbReference>
<evidence type="ECO:0000256" key="7">
    <source>
        <dbReference type="ARBA" id="ARBA00023209"/>
    </source>
</evidence>